<dbReference type="EMBL" id="JAWWNJ010000016">
    <property type="protein sequence ID" value="KAK7039674.1"/>
    <property type="molecule type" value="Genomic_DNA"/>
</dbReference>
<keyword evidence="3" id="KW-1185">Reference proteome</keyword>
<name>A0AAW0CLC3_9AGAR</name>
<accession>A0AAW0CLC3</accession>
<organism evidence="2 3">
    <name type="scientific">Favolaschia claudopus</name>
    <dbReference type="NCBI Taxonomy" id="2862362"/>
    <lineage>
        <taxon>Eukaryota</taxon>
        <taxon>Fungi</taxon>
        <taxon>Dikarya</taxon>
        <taxon>Basidiomycota</taxon>
        <taxon>Agaricomycotina</taxon>
        <taxon>Agaricomycetes</taxon>
        <taxon>Agaricomycetidae</taxon>
        <taxon>Agaricales</taxon>
        <taxon>Marasmiineae</taxon>
        <taxon>Mycenaceae</taxon>
        <taxon>Favolaschia</taxon>
    </lineage>
</organism>
<keyword evidence="1" id="KW-0732">Signal</keyword>
<protein>
    <submittedName>
        <fullName evidence="2">Uncharacterized protein</fullName>
    </submittedName>
</protein>
<feature type="signal peptide" evidence="1">
    <location>
        <begin position="1"/>
        <end position="20"/>
    </location>
</feature>
<comment type="caution">
    <text evidence="2">The sequence shown here is derived from an EMBL/GenBank/DDBJ whole genome shotgun (WGS) entry which is preliminary data.</text>
</comment>
<evidence type="ECO:0000313" key="3">
    <source>
        <dbReference type="Proteomes" id="UP001362999"/>
    </source>
</evidence>
<evidence type="ECO:0000313" key="2">
    <source>
        <dbReference type="EMBL" id="KAK7039674.1"/>
    </source>
</evidence>
<dbReference type="AlphaFoldDB" id="A0AAW0CLC3"/>
<gene>
    <name evidence="2" type="ORF">R3P38DRAFT_2901315</name>
</gene>
<dbReference type="Proteomes" id="UP001362999">
    <property type="component" value="Unassembled WGS sequence"/>
</dbReference>
<reference evidence="2 3" key="1">
    <citation type="journal article" date="2024" name="J Genomics">
        <title>Draft genome sequencing and assembly of Favolaschia claudopus CIRM-BRFM 2984 isolated from oak limbs.</title>
        <authorList>
            <person name="Navarro D."/>
            <person name="Drula E."/>
            <person name="Chaduli D."/>
            <person name="Cazenave R."/>
            <person name="Ahrendt S."/>
            <person name="Wang J."/>
            <person name="Lipzen A."/>
            <person name="Daum C."/>
            <person name="Barry K."/>
            <person name="Grigoriev I.V."/>
            <person name="Favel A."/>
            <person name="Rosso M.N."/>
            <person name="Martin F."/>
        </authorList>
    </citation>
    <scope>NUCLEOTIDE SEQUENCE [LARGE SCALE GENOMIC DNA]</scope>
    <source>
        <strain evidence="2 3">CIRM-BRFM 2984</strain>
    </source>
</reference>
<proteinExistence type="predicted"/>
<feature type="chain" id="PRO_5043564369" evidence="1">
    <location>
        <begin position="21"/>
        <end position="136"/>
    </location>
</feature>
<evidence type="ECO:0000256" key="1">
    <source>
        <dbReference type="SAM" id="SignalP"/>
    </source>
</evidence>
<sequence length="136" mass="13735">MFSSKALLFAIFAAISVAAASPVKPGTDASVTVEVCTGGANPPSGCVNVPTVSDSCINLTGGLSFLNKEISHAVIPGGFICTFFEDFGCLGIGTGNGGTNREVALTQGTWSFFSVPGLAGPTDFNDLTSSFSCSPL</sequence>